<reference evidence="1" key="1">
    <citation type="submission" date="2019-10" db="EMBL/GenBank/DDBJ databases">
        <authorList>
            <consortium name="Genoscope - CEA"/>
            <person name="William W."/>
        </authorList>
    </citation>
    <scope>NUCLEOTIDE SEQUENCE [LARGE SCALE GENOMIC DNA]</scope>
    <source>
        <strain evidence="1">BBR_PRJEB10994</strain>
    </source>
</reference>
<organism evidence="1 2">
    <name type="scientific">Planktothrix paucivesiculata PCC 9631</name>
    <dbReference type="NCBI Taxonomy" id="671071"/>
    <lineage>
        <taxon>Bacteria</taxon>
        <taxon>Bacillati</taxon>
        <taxon>Cyanobacteriota</taxon>
        <taxon>Cyanophyceae</taxon>
        <taxon>Oscillatoriophycideae</taxon>
        <taxon>Oscillatoriales</taxon>
        <taxon>Microcoleaceae</taxon>
        <taxon>Planktothrix</taxon>
    </lineage>
</organism>
<evidence type="ECO:0000313" key="2">
    <source>
        <dbReference type="Proteomes" id="UP000182190"/>
    </source>
</evidence>
<keyword evidence="2" id="KW-1185">Reference proteome</keyword>
<dbReference type="Proteomes" id="UP000182190">
    <property type="component" value="Unassembled WGS sequence"/>
</dbReference>
<evidence type="ECO:0000313" key="1">
    <source>
        <dbReference type="EMBL" id="VXD23174.1"/>
    </source>
</evidence>
<comment type="caution">
    <text evidence="1">The sequence shown here is derived from an EMBL/GenBank/DDBJ whole genome shotgun (WGS) entry which is preliminary data.</text>
</comment>
<dbReference type="EMBL" id="CZCS02000213">
    <property type="protein sequence ID" value="VXD23174.1"/>
    <property type="molecule type" value="Genomic_DNA"/>
</dbReference>
<proteinExistence type="predicted"/>
<protein>
    <submittedName>
        <fullName evidence="1">Uncharacterized protein</fullName>
    </submittedName>
</protein>
<accession>A0A7Z9C0S5</accession>
<gene>
    <name evidence="1" type="ORF">PL9631_700020</name>
</gene>
<name>A0A7Z9C0S5_9CYAN</name>
<sequence length="38" mass="4153">MGKSATTAFGLDYNLNPLTLIWCIPLFYVADSSFPAIT</sequence>
<dbReference type="AlphaFoldDB" id="A0A7Z9C0S5"/>